<keyword evidence="3" id="KW-1185">Reference proteome</keyword>
<evidence type="ECO:0000313" key="3">
    <source>
        <dbReference type="Proteomes" id="UP001596154"/>
    </source>
</evidence>
<organism evidence="2 3">
    <name type="scientific">Streptomyces bullii</name>
    <dbReference type="NCBI Taxonomy" id="349910"/>
    <lineage>
        <taxon>Bacteria</taxon>
        <taxon>Bacillati</taxon>
        <taxon>Actinomycetota</taxon>
        <taxon>Actinomycetes</taxon>
        <taxon>Kitasatosporales</taxon>
        <taxon>Streptomycetaceae</taxon>
        <taxon>Streptomyces</taxon>
    </lineage>
</organism>
<protein>
    <recommendedName>
        <fullName evidence="4">LigA protein</fullName>
    </recommendedName>
</protein>
<gene>
    <name evidence="2" type="ORF">ACFPZJ_33135</name>
</gene>
<evidence type="ECO:0008006" key="4">
    <source>
        <dbReference type="Google" id="ProtNLM"/>
    </source>
</evidence>
<proteinExistence type="predicted"/>
<evidence type="ECO:0000313" key="2">
    <source>
        <dbReference type="EMBL" id="MFC5638523.1"/>
    </source>
</evidence>
<reference evidence="3" key="1">
    <citation type="journal article" date="2019" name="Int. J. Syst. Evol. Microbiol.">
        <title>The Global Catalogue of Microorganisms (GCM) 10K type strain sequencing project: providing services to taxonomists for standard genome sequencing and annotation.</title>
        <authorList>
            <consortium name="The Broad Institute Genomics Platform"/>
            <consortium name="The Broad Institute Genome Sequencing Center for Infectious Disease"/>
            <person name="Wu L."/>
            <person name="Ma J."/>
        </authorList>
    </citation>
    <scope>NUCLEOTIDE SEQUENCE [LARGE SCALE GENOMIC DNA]</scope>
    <source>
        <strain evidence="3">CGMCC 4.7248</strain>
    </source>
</reference>
<feature type="region of interest" description="Disordered" evidence="1">
    <location>
        <begin position="360"/>
        <end position="398"/>
    </location>
</feature>
<evidence type="ECO:0000256" key="1">
    <source>
        <dbReference type="SAM" id="MobiDB-lite"/>
    </source>
</evidence>
<comment type="caution">
    <text evidence="2">The sequence shown here is derived from an EMBL/GenBank/DDBJ whole genome shotgun (WGS) entry which is preliminary data.</text>
</comment>
<dbReference type="EMBL" id="JBHSNY010000013">
    <property type="protein sequence ID" value="MFC5638523.1"/>
    <property type="molecule type" value="Genomic_DNA"/>
</dbReference>
<dbReference type="Proteomes" id="UP001596154">
    <property type="component" value="Unassembled WGS sequence"/>
</dbReference>
<dbReference type="RefSeq" id="WP_381029481.1">
    <property type="nucleotide sequence ID" value="NZ_JBHSNY010000013.1"/>
</dbReference>
<accession>A0ABW0UZA9</accession>
<sequence>MPTSPTVRPATPATVWLARGRHVGPAAEDVLRRSLHRLKDSRTIDDFREAPASGGESPVRVFEARWRVPDRVTVRARLSLVPGSGDTSEWTLVAEAEQPWNQAWPSPAVKFWPGEPDTAWDRDTDTGLPLGGISRLPQDDKAVRRLLRNAARGAWAVHVVVHEAMTTDERGQVPLTRWLPPGLRHRVVEHRATPQQLRVVNWALRDHGVEVPRGGAVVLPGSPVPPGYDAADFSVRAVFLDGSEPADLTAAVTRFAALPRPLPDGAEEALTALREEWQLLTLEEELARQRELVAMYAEALEAMTRSRDLYREAAERAHEALAVYRETAEAVPAQARPSGMPGASPFQQLTRTLERLKGTAKVLRPTAPADGADTSRGTETAGEGADTDTGAEPARSER</sequence>
<name>A0ABW0UZA9_9ACTN</name>